<dbReference type="Pfam" id="PF12705">
    <property type="entry name" value="PDDEXK_1"/>
    <property type="match status" value="1"/>
</dbReference>
<dbReference type="EMBL" id="BARU01013436">
    <property type="protein sequence ID" value="GAH36808.1"/>
    <property type="molecule type" value="Genomic_DNA"/>
</dbReference>
<proteinExistence type="predicted"/>
<dbReference type="InterPro" id="IPR011604">
    <property type="entry name" value="PDDEXK-like_dom_sf"/>
</dbReference>
<feature type="domain" description="PD-(D/E)XK endonuclease-like" evidence="1">
    <location>
        <begin position="49"/>
        <end position="168"/>
    </location>
</feature>
<dbReference type="AlphaFoldDB" id="X1GUW8"/>
<sequence length="172" mass="20392">METYTAQEIIELIEPQLESLAEIAQKLIELNKNGNYYSTLIDNELTIKEKLEYNIYLHGKIDMISYDNSSITLIELKTGKNEYESHSNQLEIYGELSRKYFPENIKLNLELWYSHPENPRKSPIKPILLTEYENLDYLNNQIYLSKNLNRKNINQIEQYENYMGCQFCGQMC</sequence>
<gene>
    <name evidence="2" type="ORF">S03H2_24262</name>
</gene>
<reference evidence="2" key="1">
    <citation type="journal article" date="2014" name="Front. Microbiol.">
        <title>High frequency of phylogenetically diverse reductive dehalogenase-homologous genes in deep subseafloor sedimentary metagenomes.</title>
        <authorList>
            <person name="Kawai M."/>
            <person name="Futagami T."/>
            <person name="Toyoda A."/>
            <person name="Takaki Y."/>
            <person name="Nishi S."/>
            <person name="Hori S."/>
            <person name="Arai W."/>
            <person name="Tsubouchi T."/>
            <person name="Morono Y."/>
            <person name="Uchiyama I."/>
            <person name="Ito T."/>
            <person name="Fujiyama A."/>
            <person name="Inagaki F."/>
            <person name="Takami H."/>
        </authorList>
    </citation>
    <scope>NUCLEOTIDE SEQUENCE</scope>
    <source>
        <strain evidence="2">Expedition CK06-06</strain>
    </source>
</reference>
<evidence type="ECO:0000259" key="1">
    <source>
        <dbReference type="Pfam" id="PF12705"/>
    </source>
</evidence>
<evidence type="ECO:0000313" key="2">
    <source>
        <dbReference type="EMBL" id="GAH36808.1"/>
    </source>
</evidence>
<organism evidence="2">
    <name type="scientific">marine sediment metagenome</name>
    <dbReference type="NCBI Taxonomy" id="412755"/>
    <lineage>
        <taxon>unclassified sequences</taxon>
        <taxon>metagenomes</taxon>
        <taxon>ecological metagenomes</taxon>
    </lineage>
</organism>
<dbReference type="Gene3D" id="3.90.320.10">
    <property type="match status" value="1"/>
</dbReference>
<protein>
    <recommendedName>
        <fullName evidence="1">PD-(D/E)XK endonuclease-like domain-containing protein</fullName>
    </recommendedName>
</protein>
<name>X1GUW8_9ZZZZ</name>
<dbReference type="InterPro" id="IPR038726">
    <property type="entry name" value="PDDEXK_AddAB-type"/>
</dbReference>
<accession>X1GUW8</accession>
<feature type="non-terminal residue" evidence="2">
    <location>
        <position position="172"/>
    </location>
</feature>
<comment type="caution">
    <text evidence="2">The sequence shown here is derived from an EMBL/GenBank/DDBJ whole genome shotgun (WGS) entry which is preliminary data.</text>
</comment>